<dbReference type="AlphaFoldDB" id="A0A428MGK1"/>
<dbReference type="EMBL" id="RSDW01000001">
    <property type="protein sequence ID" value="RSL16125.1"/>
    <property type="molecule type" value="Genomic_DNA"/>
</dbReference>
<evidence type="ECO:0008006" key="3">
    <source>
        <dbReference type="Google" id="ProtNLM"/>
    </source>
</evidence>
<proteinExistence type="predicted"/>
<accession>A0A428MGK1</accession>
<evidence type="ECO:0000313" key="2">
    <source>
        <dbReference type="Proteomes" id="UP000269669"/>
    </source>
</evidence>
<name>A0A428MGK1_9BACT</name>
<comment type="caution">
    <text evidence="1">The sequence shown here is derived from an EMBL/GenBank/DDBJ whole genome shotgun (WGS) entry which is preliminary data.</text>
</comment>
<evidence type="ECO:0000313" key="1">
    <source>
        <dbReference type="EMBL" id="RSL16125.1"/>
    </source>
</evidence>
<sequence>MKTSRSASQTTTAVADRADAKDACSAVVLSSRKKVLRLVSTAEHLLQTREATSGPAFFLASIESTSWIPRIIVVKQGSAIRGIVYAKERKVGFWPTGLIYADATLDSMVVSSAGDATEVFKIAMVRLLRDSRIQGLRLLIPNDHRFDVAIQEVQYRNGMDEHHSEIQNHCVLDLTESYETFLERLGAKTRRNFRSYRRRFEADGGEYVSEMSLEDFRNVSFRLLQKGVVGAEQKGLDRALRMFEAVDRRMLAGLRDANGDWQAIVGGWYEADRAIIFCQMNNDTEYPERSLCTVLRGYLFESLIVKSRIRKVLFWAGVGGPLLRHCEYLPTTAVYLDRPTFVWRGVRKAFSASVQFLPERLGSLAHWVQPTTLPPKAP</sequence>
<keyword evidence="2" id="KW-1185">Reference proteome</keyword>
<protein>
    <recommendedName>
        <fullName evidence="3">Acetyltransferase (GNAT) family protein</fullName>
    </recommendedName>
</protein>
<gene>
    <name evidence="1" type="ORF">EDE15_1634</name>
</gene>
<reference evidence="1 2" key="1">
    <citation type="submission" date="2018-12" db="EMBL/GenBank/DDBJ databases">
        <title>Sequencing of bacterial isolates from soil warming experiment in Harvard Forest, Massachusetts, USA.</title>
        <authorList>
            <person name="Deangelis K."/>
        </authorList>
    </citation>
    <scope>NUCLEOTIDE SEQUENCE [LARGE SCALE GENOMIC DNA]</scope>
    <source>
        <strain evidence="1 2">EB153</strain>
    </source>
</reference>
<organism evidence="1 2">
    <name type="scientific">Edaphobacter aggregans</name>
    <dbReference type="NCBI Taxonomy" id="570835"/>
    <lineage>
        <taxon>Bacteria</taxon>
        <taxon>Pseudomonadati</taxon>
        <taxon>Acidobacteriota</taxon>
        <taxon>Terriglobia</taxon>
        <taxon>Terriglobales</taxon>
        <taxon>Acidobacteriaceae</taxon>
        <taxon>Edaphobacter</taxon>
    </lineage>
</organism>
<dbReference type="Proteomes" id="UP000269669">
    <property type="component" value="Unassembled WGS sequence"/>
</dbReference>